<dbReference type="RefSeq" id="WP_136731114.1">
    <property type="nucleotide sequence ID" value="NZ_SUMC01000194.1"/>
</dbReference>
<keyword evidence="2" id="KW-1185">Reference proteome</keyword>
<accession>A0A4U0RJ74</accession>
<organism evidence="1 2">
    <name type="scientific">Actinacidiphila oryziradicis</name>
    <dbReference type="NCBI Taxonomy" id="2571141"/>
    <lineage>
        <taxon>Bacteria</taxon>
        <taxon>Bacillati</taxon>
        <taxon>Actinomycetota</taxon>
        <taxon>Actinomycetes</taxon>
        <taxon>Kitasatosporales</taxon>
        <taxon>Streptomycetaceae</taxon>
        <taxon>Actinacidiphila</taxon>
    </lineage>
</organism>
<dbReference type="AlphaFoldDB" id="A0A4U0RJ74"/>
<proteinExistence type="predicted"/>
<evidence type="ECO:0000313" key="2">
    <source>
        <dbReference type="Proteomes" id="UP000305778"/>
    </source>
</evidence>
<reference evidence="1 2" key="1">
    <citation type="submission" date="2019-04" db="EMBL/GenBank/DDBJ databases">
        <title>Streptomyces oryziradicis sp. nov., a novel actinomycete isolated from rhizosphere soil of rice (Oryza sativa L.).</title>
        <authorList>
            <person name="Li C."/>
        </authorList>
    </citation>
    <scope>NUCLEOTIDE SEQUENCE [LARGE SCALE GENOMIC DNA]</scope>
    <source>
        <strain evidence="1 2">NEAU-C40</strain>
    </source>
</reference>
<dbReference type="Proteomes" id="UP000305778">
    <property type="component" value="Unassembled WGS sequence"/>
</dbReference>
<evidence type="ECO:0000313" key="1">
    <source>
        <dbReference type="EMBL" id="TJZ94962.1"/>
    </source>
</evidence>
<dbReference type="OrthoDB" id="4104528at2"/>
<protein>
    <submittedName>
        <fullName evidence="1">Uncharacterized protein</fullName>
    </submittedName>
</protein>
<comment type="caution">
    <text evidence="1">The sequence shown here is derived from an EMBL/GenBank/DDBJ whole genome shotgun (WGS) entry which is preliminary data.</text>
</comment>
<sequence>MASDISDAVIEQGIARDAVFVGRFIRDLSDPSKRPLYGILPFCIIPYFSLFIHEAKLKPNHIDPAALAALSPEAEEIIARSRHSLKLFEDKKRWITGQVDYFNDKILLAHSGHFLGNTWLPIARFLETDLVSRDPVCVTSRCCRRVS</sequence>
<name>A0A4U0RJ74_9ACTN</name>
<gene>
    <name evidence="1" type="ORF">FCI23_52730</name>
</gene>
<dbReference type="EMBL" id="SUMC01000194">
    <property type="protein sequence ID" value="TJZ94962.1"/>
    <property type="molecule type" value="Genomic_DNA"/>
</dbReference>